<keyword evidence="4" id="KW-1185">Reference proteome</keyword>
<organism evidence="3 4">
    <name type="scientific">Novipirellula artificiosorum</name>
    <dbReference type="NCBI Taxonomy" id="2528016"/>
    <lineage>
        <taxon>Bacteria</taxon>
        <taxon>Pseudomonadati</taxon>
        <taxon>Planctomycetota</taxon>
        <taxon>Planctomycetia</taxon>
        <taxon>Pirellulales</taxon>
        <taxon>Pirellulaceae</taxon>
        <taxon>Novipirellula</taxon>
    </lineage>
</organism>
<sequence>MTITLNETIESALTSLSENVLNHRILLLATSICLLPAVGCSTLGLSLYPKGSFLTEQAERVLDGSPTAAELPRELNRSVIPVHYLEPGDVLLVEPVHLGSEVRLPADQHVMADGSIDLGGFGRCVVAGLTLEEAEQLVERTITDSAEEETQINIRLLEPVHHYYVLGEVNSPGSYPLSGFETVLDGILAAGGLTSDAAPCKILLARPTTPCSCRVTLPVCYREITQLGDTTTNYQLQPGDRIFVSTRSCLDELMFWQSNETCQRCCRSQRACCRPDAVATLAPVTPGLFFAAANPLASDLGFIETEPSASEISASPNAGRNLESQWLPEPTPRDSILDQDRLGRTRQASDSTASNPPAAADGQLDFPEALNSEPLELPNVFARP</sequence>
<dbReference type="InterPro" id="IPR049712">
    <property type="entry name" value="Poly_export"/>
</dbReference>
<dbReference type="PANTHER" id="PTHR33619:SF3">
    <property type="entry name" value="POLYSACCHARIDE EXPORT PROTEIN GFCE-RELATED"/>
    <property type="match status" value="1"/>
</dbReference>
<feature type="domain" description="Soluble ligand binding" evidence="2">
    <location>
        <begin position="163"/>
        <end position="207"/>
    </location>
</feature>
<accession>A0A5C6DD78</accession>
<dbReference type="EMBL" id="SJPV01000008">
    <property type="protein sequence ID" value="TWU34205.1"/>
    <property type="molecule type" value="Genomic_DNA"/>
</dbReference>
<dbReference type="Gene3D" id="3.30.1950.10">
    <property type="entry name" value="wza like domain"/>
    <property type="match status" value="1"/>
</dbReference>
<reference evidence="3 4" key="1">
    <citation type="submission" date="2019-02" db="EMBL/GenBank/DDBJ databases">
        <title>Deep-cultivation of Planctomycetes and their phenomic and genomic characterization uncovers novel biology.</title>
        <authorList>
            <person name="Wiegand S."/>
            <person name="Jogler M."/>
            <person name="Boedeker C."/>
            <person name="Pinto D."/>
            <person name="Vollmers J."/>
            <person name="Rivas-Marin E."/>
            <person name="Kohn T."/>
            <person name="Peeters S.H."/>
            <person name="Heuer A."/>
            <person name="Rast P."/>
            <person name="Oberbeckmann S."/>
            <person name="Bunk B."/>
            <person name="Jeske O."/>
            <person name="Meyerdierks A."/>
            <person name="Storesund J.E."/>
            <person name="Kallscheuer N."/>
            <person name="Luecker S."/>
            <person name="Lage O.M."/>
            <person name="Pohl T."/>
            <person name="Merkel B.J."/>
            <person name="Hornburger P."/>
            <person name="Mueller R.-W."/>
            <person name="Bruemmer F."/>
            <person name="Labrenz M."/>
            <person name="Spormann A.M."/>
            <person name="Op Den Camp H."/>
            <person name="Overmann J."/>
            <person name="Amann R."/>
            <person name="Jetten M.S.M."/>
            <person name="Mascher T."/>
            <person name="Medema M.H."/>
            <person name="Devos D.P."/>
            <person name="Kaster A.-K."/>
            <person name="Ovreas L."/>
            <person name="Rohde M."/>
            <person name="Galperin M.Y."/>
            <person name="Jogler C."/>
        </authorList>
    </citation>
    <scope>NUCLEOTIDE SEQUENCE [LARGE SCALE GENOMIC DNA]</scope>
    <source>
        <strain evidence="3 4">Poly41</strain>
    </source>
</reference>
<dbReference type="InterPro" id="IPR019554">
    <property type="entry name" value="Soluble_ligand-bd"/>
</dbReference>
<dbReference type="AlphaFoldDB" id="A0A5C6DD78"/>
<dbReference type="RefSeq" id="WP_231615813.1">
    <property type="nucleotide sequence ID" value="NZ_SJPV01000008.1"/>
</dbReference>
<name>A0A5C6DD78_9BACT</name>
<feature type="compositionally biased region" description="Polar residues" evidence="1">
    <location>
        <begin position="308"/>
        <end position="324"/>
    </location>
</feature>
<evidence type="ECO:0000256" key="1">
    <source>
        <dbReference type="SAM" id="MobiDB-lite"/>
    </source>
</evidence>
<dbReference type="PANTHER" id="PTHR33619">
    <property type="entry name" value="POLYSACCHARIDE EXPORT PROTEIN GFCE-RELATED"/>
    <property type="match status" value="1"/>
</dbReference>
<dbReference type="Proteomes" id="UP000319143">
    <property type="component" value="Unassembled WGS sequence"/>
</dbReference>
<protein>
    <submittedName>
        <fullName evidence="3">SLBB domain protein</fullName>
    </submittedName>
</protein>
<comment type="caution">
    <text evidence="3">The sequence shown here is derived from an EMBL/GenBank/DDBJ whole genome shotgun (WGS) entry which is preliminary data.</text>
</comment>
<feature type="compositionally biased region" description="Basic and acidic residues" evidence="1">
    <location>
        <begin position="331"/>
        <end position="343"/>
    </location>
</feature>
<proteinExistence type="predicted"/>
<dbReference type="Pfam" id="PF10531">
    <property type="entry name" value="SLBB"/>
    <property type="match status" value="1"/>
</dbReference>
<evidence type="ECO:0000259" key="2">
    <source>
        <dbReference type="Pfam" id="PF10531"/>
    </source>
</evidence>
<evidence type="ECO:0000313" key="3">
    <source>
        <dbReference type="EMBL" id="TWU34205.1"/>
    </source>
</evidence>
<evidence type="ECO:0000313" key="4">
    <source>
        <dbReference type="Proteomes" id="UP000319143"/>
    </source>
</evidence>
<dbReference type="GO" id="GO:0015159">
    <property type="term" value="F:polysaccharide transmembrane transporter activity"/>
    <property type="evidence" value="ECO:0007669"/>
    <property type="project" value="InterPro"/>
</dbReference>
<gene>
    <name evidence="3" type="ORF">Poly41_43510</name>
</gene>
<dbReference type="Gene3D" id="3.10.560.10">
    <property type="entry name" value="Outer membrane lipoprotein wza domain like"/>
    <property type="match status" value="1"/>
</dbReference>
<feature type="compositionally biased region" description="Polar residues" evidence="1">
    <location>
        <begin position="346"/>
        <end position="355"/>
    </location>
</feature>
<feature type="region of interest" description="Disordered" evidence="1">
    <location>
        <begin position="308"/>
        <end position="384"/>
    </location>
</feature>